<comment type="caution">
    <text evidence="1">The sequence shown here is derived from an EMBL/GenBank/DDBJ whole genome shotgun (WGS) entry which is preliminary data.</text>
</comment>
<accession>A0A0V1KX32</accession>
<dbReference type="AlphaFoldDB" id="A0A0V1KX32"/>
<sequence length="62" mass="7192">MYANFHSTVIVGLRGFSFNGCWRTVCVHLKTKEWKMDVNDRKTAISLQLLVLFTWQASREAS</sequence>
<name>A0A0V1KX32_9BILA</name>
<gene>
    <name evidence="1" type="ORF">T02_7340</name>
</gene>
<keyword evidence="2" id="KW-1185">Reference proteome</keyword>
<reference evidence="1 2" key="1">
    <citation type="submission" date="2015-05" db="EMBL/GenBank/DDBJ databases">
        <title>Evolution of Trichinella species and genotypes.</title>
        <authorList>
            <person name="Korhonen P.K."/>
            <person name="Edoardo P."/>
            <person name="Giuseppe L.R."/>
            <person name="Gasser R.B."/>
        </authorList>
    </citation>
    <scope>NUCLEOTIDE SEQUENCE [LARGE SCALE GENOMIC DNA]</scope>
    <source>
        <strain evidence="1">ISS10</strain>
    </source>
</reference>
<evidence type="ECO:0000313" key="1">
    <source>
        <dbReference type="EMBL" id="KRZ51883.1"/>
    </source>
</evidence>
<organism evidence="1 2">
    <name type="scientific">Trichinella nativa</name>
    <dbReference type="NCBI Taxonomy" id="6335"/>
    <lineage>
        <taxon>Eukaryota</taxon>
        <taxon>Metazoa</taxon>
        <taxon>Ecdysozoa</taxon>
        <taxon>Nematoda</taxon>
        <taxon>Enoplea</taxon>
        <taxon>Dorylaimia</taxon>
        <taxon>Trichinellida</taxon>
        <taxon>Trichinellidae</taxon>
        <taxon>Trichinella</taxon>
    </lineage>
</organism>
<dbReference type="EMBL" id="JYDW01000211">
    <property type="protein sequence ID" value="KRZ51883.1"/>
    <property type="molecule type" value="Genomic_DNA"/>
</dbReference>
<dbReference type="Proteomes" id="UP000054721">
    <property type="component" value="Unassembled WGS sequence"/>
</dbReference>
<protein>
    <submittedName>
        <fullName evidence="1">Uncharacterized protein</fullName>
    </submittedName>
</protein>
<proteinExistence type="predicted"/>
<evidence type="ECO:0000313" key="2">
    <source>
        <dbReference type="Proteomes" id="UP000054721"/>
    </source>
</evidence>